<keyword evidence="6" id="KW-1278">Translocase</keyword>
<dbReference type="SMART" id="SM00382">
    <property type="entry name" value="AAA"/>
    <property type="match status" value="1"/>
</dbReference>
<reference evidence="10 11" key="1">
    <citation type="submission" date="2020-03" db="EMBL/GenBank/DDBJ databases">
        <title>Weissella sp. nov., isolated from Cybister lewisianus.</title>
        <authorList>
            <person name="Hyun D.-W."/>
            <person name="Bae J.-W."/>
        </authorList>
    </citation>
    <scope>NUCLEOTIDE SEQUENCE [LARGE SCALE GENOMIC DNA]</scope>
    <source>
        <strain evidence="10 11">HDW19</strain>
    </source>
</reference>
<dbReference type="InterPro" id="IPR030946">
    <property type="entry name" value="EcfA2"/>
</dbReference>
<evidence type="ECO:0000256" key="3">
    <source>
        <dbReference type="ARBA" id="ARBA00022475"/>
    </source>
</evidence>
<dbReference type="AlphaFoldDB" id="A0A6G8B1T9"/>
<keyword evidence="2 8" id="KW-0813">Transport</keyword>
<dbReference type="InterPro" id="IPR027417">
    <property type="entry name" value="P-loop_NTPase"/>
</dbReference>
<accession>A0A6G8B1T9</accession>
<evidence type="ECO:0000256" key="1">
    <source>
        <dbReference type="ARBA" id="ARBA00004202"/>
    </source>
</evidence>
<dbReference type="NCBIfam" id="TIGR04521">
    <property type="entry name" value="ECF_ATPase_2"/>
    <property type="match status" value="1"/>
</dbReference>
<protein>
    <recommendedName>
        <fullName evidence="8">Energy-coupling factor transporter ATP-binding protein EcfA2</fullName>
        <ecNumber evidence="8">7.-.-.-</ecNumber>
    </recommendedName>
</protein>
<dbReference type="SUPFAM" id="SSF52540">
    <property type="entry name" value="P-loop containing nucleoside triphosphate hydrolases"/>
    <property type="match status" value="1"/>
</dbReference>
<gene>
    <name evidence="10" type="ORF">G7084_07910</name>
</gene>
<dbReference type="PANTHER" id="PTHR43553">
    <property type="entry name" value="HEAVY METAL TRANSPORTER"/>
    <property type="match status" value="1"/>
</dbReference>
<dbReference type="InterPro" id="IPR003593">
    <property type="entry name" value="AAA+_ATPase"/>
</dbReference>
<dbReference type="InterPro" id="IPR003439">
    <property type="entry name" value="ABC_transporter-like_ATP-bd"/>
</dbReference>
<dbReference type="EC" id="7.-.-.-" evidence="8"/>
<evidence type="ECO:0000259" key="9">
    <source>
        <dbReference type="PROSITE" id="PS50893"/>
    </source>
</evidence>
<dbReference type="GO" id="GO:0005524">
    <property type="term" value="F:ATP binding"/>
    <property type="evidence" value="ECO:0007669"/>
    <property type="project" value="UniProtKB-UniRule"/>
</dbReference>
<proteinExistence type="inferred from homology"/>
<dbReference type="PANTHER" id="PTHR43553:SF27">
    <property type="entry name" value="ENERGY-COUPLING FACTOR TRANSPORTER ATP-BINDING PROTEIN ECFA2"/>
    <property type="match status" value="1"/>
</dbReference>
<dbReference type="Proteomes" id="UP000500741">
    <property type="component" value="Chromosome"/>
</dbReference>
<keyword evidence="5 8" id="KW-0067">ATP-binding</keyword>
<dbReference type="CDD" id="cd03225">
    <property type="entry name" value="ABC_cobalt_CbiO_domain1"/>
    <property type="match status" value="1"/>
</dbReference>
<dbReference type="PROSITE" id="PS50893">
    <property type="entry name" value="ABC_TRANSPORTER_2"/>
    <property type="match status" value="1"/>
</dbReference>
<evidence type="ECO:0000256" key="2">
    <source>
        <dbReference type="ARBA" id="ARBA00022448"/>
    </source>
</evidence>
<keyword evidence="4 8" id="KW-0547">Nucleotide-binding</keyword>
<keyword evidence="11" id="KW-1185">Reference proteome</keyword>
<dbReference type="InterPro" id="IPR017871">
    <property type="entry name" value="ABC_transporter-like_CS"/>
</dbReference>
<name>A0A6G8B1T9_9LACO</name>
<evidence type="ECO:0000256" key="8">
    <source>
        <dbReference type="RuleBase" id="RU365104"/>
    </source>
</evidence>
<evidence type="ECO:0000313" key="10">
    <source>
        <dbReference type="EMBL" id="QIL51216.1"/>
    </source>
</evidence>
<dbReference type="Pfam" id="PF00005">
    <property type="entry name" value="ABC_tran"/>
    <property type="match status" value="1"/>
</dbReference>
<organism evidence="10 11">
    <name type="scientific">Weissella coleopterorum</name>
    <dbReference type="NCBI Taxonomy" id="2714949"/>
    <lineage>
        <taxon>Bacteria</taxon>
        <taxon>Bacillati</taxon>
        <taxon>Bacillota</taxon>
        <taxon>Bacilli</taxon>
        <taxon>Lactobacillales</taxon>
        <taxon>Lactobacillaceae</taxon>
        <taxon>Weissella</taxon>
    </lineage>
</organism>
<dbReference type="GO" id="GO:0042626">
    <property type="term" value="F:ATPase-coupled transmembrane transporter activity"/>
    <property type="evidence" value="ECO:0007669"/>
    <property type="project" value="TreeGrafter"/>
</dbReference>
<dbReference type="KEGG" id="wco:G7084_07910"/>
<dbReference type="EMBL" id="CP049888">
    <property type="protein sequence ID" value="QIL51216.1"/>
    <property type="molecule type" value="Genomic_DNA"/>
</dbReference>
<dbReference type="PROSITE" id="PS00211">
    <property type="entry name" value="ABC_TRANSPORTER_1"/>
    <property type="match status" value="1"/>
</dbReference>
<dbReference type="InterPro" id="IPR015856">
    <property type="entry name" value="ABC_transpr_CbiO/EcfA_su"/>
</dbReference>
<evidence type="ECO:0000256" key="6">
    <source>
        <dbReference type="ARBA" id="ARBA00022967"/>
    </source>
</evidence>
<keyword evidence="3 8" id="KW-1003">Cell membrane</keyword>
<evidence type="ECO:0000256" key="5">
    <source>
        <dbReference type="ARBA" id="ARBA00022840"/>
    </source>
</evidence>
<dbReference type="FunFam" id="3.40.50.300:FF:000224">
    <property type="entry name" value="Energy-coupling factor transporter ATP-binding protein EcfA"/>
    <property type="match status" value="1"/>
</dbReference>
<comment type="function">
    <text evidence="8">ATP-binding (A) component of a common energy-coupling factor (ECF) ABC-transporter complex.</text>
</comment>
<dbReference type="Gene3D" id="3.40.50.300">
    <property type="entry name" value="P-loop containing nucleotide triphosphate hydrolases"/>
    <property type="match status" value="1"/>
</dbReference>
<comment type="subunit">
    <text evidence="8">Forms a stable energy-coupling factor (ECF) transporter complex composed of 2 membrane-embedded substrate-binding proteins (S component), 2 ATP-binding proteins (A component) and 2 transmembrane proteins (T component).</text>
</comment>
<evidence type="ECO:0000256" key="4">
    <source>
        <dbReference type="ARBA" id="ARBA00022741"/>
    </source>
</evidence>
<dbReference type="GO" id="GO:0043190">
    <property type="term" value="C:ATP-binding cassette (ABC) transporter complex"/>
    <property type="evidence" value="ECO:0007669"/>
    <property type="project" value="TreeGrafter"/>
</dbReference>
<dbReference type="GO" id="GO:0016887">
    <property type="term" value="F:ATP hydrolysis activity"/>
    <property type="evidence" value="ECO:0007669"/>
    <property type="project" value="InterPro"/>
</dbReference>
<sequence>MAINFQAVGFTYQFESPFAVTGVHDVNFSILKNQFTAVIGHTGSGKSTMLQLLDGLILPQTGRINILDQTVTPTTKLAATNEIRRHVGMVFQFPEAQLFEETVLADVMFGPKNFGHSIKEAEILARKALRLVGMPEKFDQQSPFDLSGGQMRRVAIAGVLALEPEILVLDEPTAGLDPQGQQELMLLFRQLQKEYGMTIVLVTHQMEFVAQYAQKILVFEHGTVVKAGTPEEIFSDPEWLMAKQLDVPMAKAFADKLAQKGIVLEQILDIDALADQLAYKIREANDV</sequence>
<keyword evidence="7 8" id="KW-0472">Membrane</keyword>
<dbReference type="RefSeq" id="WP_166011585.1">
    <property type="nucleotide sequence ID" value="NZ_CP049888.1"/>
</dbReference>
<comment type="similarity">
    <text evidence="8">Belongs to the ABC transporter superfamily. Energy-coupling factor EcfA family.</text>
</comment>
<evidence type="ECO:0000256" key="7">
    <source>
        <dbReference type="ARBA" id="ARBA00023136"/>
    </source>
</evidence>
<feature type="domain" description="ABC transporter" evidence="9">
    <location>
        <begin position="3"/>
        <end position="246"/>
    </location>
</feature>
<comment type="subcellular location">
    <subcellularLocation>
        <location evidence="1 8">Cell membrane</location>
        <topology evidence="1 8">Peripheral membrane protein</topology>
    </subcellularLocation>
</comment>
<evidence type="ECO:0000313" key="11">
    <source>
        <dbReference type="Proteomes" id="UP000500741"/>
    </source>
</evidence>
<dbReference type="InterPro" id="IPR050095">
    <property type="entry name" value="ECF_ABC_transporter_ATP-bd"/>
</dbReference>